<evidence type="ECO:0000313" key="8">
    <source>
        <dbReference type="EMBL" id="MDB8742842.1"/>
    </source>
</evidence>
<dbReference type="InterPro" id="IPR006118">
    <property type="entry name" value="Recombinase_CS"/>
</dbReference>
<reference evidence="8" key="1">
    <citation type="submission" date="2023-01" db="EMBL/GenBank/DDBJ databases">
        <title>Human gut microbiome strain richness.</title>
        <authorList>
            <person name="Chen-Liaw A."/>
        </authorList>
    </citation>
    <scope>NUCLEOTIDE SEQUENCE</scope>
    <source>
        <strain evidence="8">D59st1_B8_D59t2_181005</strain>
    </source>
</reference>
<evidence type="ECO:0000256" key="1">
    <source>
        <dbReference type="ARBA" id="ARBA00009913"/>
    </source>
</evidence>
<evidence type="ECO:0000256" key="6">
    <source>
        <dbReference type="PROSITE-ProRule" id="PRU10137"/>
    </source>
</evidence>
<evidence type="ECO:0000256" key="4">
    <source>
        <dbReference type="ARBA" id="ARBA00023172"/>
    </source>
</evidence>
<dbReference type="PANTHER" id="PTHR30461">
    <property type="entry name" value="DNA-INVERTASE FROM LAMBDOID PROPHAGE"/>
    <property type="match status" value="1"/>
</dbReference>
<feature type="domain" description="Resolvase/invertase-type recombinase catalytic" evidence="7">
    <location>
        <begin position="1"/>
        <end position="138"/>
    </location>
</feature>
<dbReference type="SUPFAM" id="SSF53041">
    <property type="entry name" value="Resolvase-like"/>
    <property type="match status" value="1"/>
</dbReference>
<dbReference type="Proteomes" id="UP001211421">
    <property type="component" value="Unassembled WGS sequence"/>
</dbReference>
<evidence type="ECO:0000256" key="2">
    <source>
        <dbReference type="ARBA" id="ARBA00022908"/>
    </source>
</evidence>
<comment type="similarity">
    <text evidence="1">Belongs to the site-specific recombinase resolvase family.</text>
</comment>
<feature type="active site" description="O-(5'-phospho-DNA)-serine intermediate" evidence="5 6">
    <location>
        <position position="9"/>
    </location>
</feature>
<dbReference type="InterPro" id="IPR036162">
    <property type="entry name" value="Resolvase-like_N_sf"/>
</dbReference>
<dbReference type="Gene3D" id="3.40.50.1390">
    <property type="entry name" value="Resolvase, N-terminal catalytic domain"/>
    <property type="match status" value="1"/>
</dbReference>
<keyword evidence="2" id="KW-0229">DNA integration</keyword>
<dbReference type="PROSITE" id="PS51736">
    <property type="entry name" value="RECOMBINASES_3"/>
    <property type="match status" value="1"/>
</dbReference>
<keyword evidence="3" id="KW-0238">DNA-binding</keyword>
<proteinExistence type="inferred from homology"/>
<dbReference type="Pfam" id="PF00239">
    <property type="entry name" value="Resolvase"/>
    <property type="match status" value="1"/>
</dbReference>
<dbReference type="AlphaFoldDB" id="A0AAW6E166"/>
<dbReference type="InterPro" id="IPR050639">
    <property type="entry name" value="SSR_resolvase"/>
</dbReference>
<protein>
    <submittedName>
        <fullName evidence="8">Recombinase family protein</fullName>
    </submittedName>
</protein>
<keyword evidence="4" id="KW-0233">DNA recombination</keyword>
<dbReference type="PROSITE" id="PS00397">
    <property type="entry name" value="RECOMBINASES_1"/>
    <property type="match status" value="1"/>
</dbReference>
<dbReference type="RefSeq" id="WP_195552039.1">
    <property type="nucleotide sequence ID" value="NZ_JADMNX010000009.1"/>
</dbReference>
<evidence type="ECO:0000313" key="9">
    <source>
        <dbReference type="Proteomes" id="UP001211421"/>
    </source>
</evidence>
<gene>
    <name evidence="8" type="ORF">PNV70_12295</name>
</gene>
<accession>A0AAW6E166</accession>
<evidence type="ECO:0000256" key="5">
    <source>
        <dbReference type="PIRSR" id="PIRSR606118-50"/>
    </source>
</evidence>
<dbReference type="GO" id="GO:0003677">
    <property type="term" value="F:DNA binding"/>
    <property type="evidence" value="ECO:0007669"/>
    <property type="project" value="UniProtKB-KW"/>
</dbReference>
<dbReference type="InterPro" id="IPR006119">
    <property type="entry name" value="Resolv_N"/>
</dbReference>
<dbReference type="PANTHER" id="PTHR30461:SF26">
    <property type="entry name" value="RESOLVASE HOMOLOG YNEB"/>
    <property type="match status" value="1"/>
</dbReference>
<dbReference type="GO" id="GO:0000150">
    <property type="term" value="F:DNA strand exchange activity"/>
    <property type="evidence" value="ECO:0007669"/>
    <property type="project" value="InterPro"/>
</dbReference>
<name>A0AAW6E166_9FIRM</name>
<organism evidence="8 9">
    <name type="scientific">Ruminococcus bicirculans</name>
    <name type="common">ex Wegman et al. 2014</name>
    <dbReference type="NCBI Taxonomy" id="1160721"/>
    <lineage>
        <taxon>Bacteria</taxon>
        <taxon>Bacillati</taxon>
        <taxon>Bacillota</taxon>
        <taxon>Clostridia</taxon>
        <taxon>Eubacteriales</taxon>
        <taxon>Oscillospiraceae</taxon>
        <taxon>Ruminococcus</taxon>
    </lineage>
</organism>
<comment type="caution">
    <text evidence="8">The sequence shown here is derived from an EMBL/GenBank/DDBJ whole genome shotgun (WGS) entry which is preliminary data.</text>
</comment>
<evidence type="ECO:0000256" key="3">
    <source>
        <dbReference type="ARBA" id="ARBA00023125"/>
    </source>
</evidence>
<dbReference type="EMBL" id="JAQMLS010000009">
    <property type="protein sequence ID" value="MDB8742842.1"/>
    <property type="molecule type" value="Genomic_DNA"/>
</dbReference>
<dbReference type="GO" id="GO:0015074">
    <property type="term" value="P:DNA integration"/>
    <property type="evidence" value="ECO:0007669"/>
    <property type="project" value="UniProtKB-KW"/>
</dbReference>
<dbReference type="SMART" id="SM00857">
    <property type="entry name" value="Resolvase"/>
    <property type="match status" value="1"/>
</dbReference>
<dbReference type="CDD" id="cd03768">
    <property type="entry name" value="SR_ResInv"/>
    <property type="match status" value="1"/>
</dbReference>
<sequence>MVYGYARVSSVGQIDGNSFEDQEKLIKSNYPDAEIHLEQGSGAKERKVLNEIMDKTISGDTIVVTKLDRFCRSTALGLEYIERMRAKGVKIHILNMGLIENTPIGKLIVTNLLAFAEFERAMILERTQSGKAIARQKEGYQEGRPKTVNIPDEVKQKVDSGKMTVAAACRELGISRSTWYNEMRATRVK</sequence>
<evidence type="ECO:0000259" key="7">
    <source>
        <dbReference type="PROSITE" id="PS51736"/>
    </source>
</evidence>